<dbReference type="AlphaFoldDB" id="A0A6G9XXA2"/>
<sequence length="222" mass="24678">MSEALCENPTCRSAVAIETLRSTPPADDVRVCPDCLTRFFETLRQLPVLYARCGELLQGERNRRMPPARGGLRQGIVLKDQLVEARTEMLTLAASWAAMVVDEARPPRRPRRDITTLVDFLLQYGDWLAAHPAIIDAMDEFAEVHAMAKQVIDPVPNQIEVGRCDRPGCDQKVYAQLAAAGPGDSLVSCPAGHSWQPHQWLALRQRVGRPQRHAVRRGEAVA</sequence>
<name>A0A6G9XXA2_NOCBR</name>
<protein>
    <submittedName>
        <fullName evidence="1">Uncharacterized protein</fullName>
    </submittedName>
</protein>
<gene>
    <name evidence="1" type="ORF">F5X71_27415</name>
</gene>
<evidence type="ECO:0000313" key="1">
    <source>
        <dbReference type="EMBL" id="QIS05544.1"/>
    </source>
</evidence>
<dbReference type="Proteomes" id="UP000501705">
    <property type="component" value="Chromosome"/>
</dbReference>
<accession>A0A6G9XXA2</accession>
<dbReference type="RefSeq" id="WP_167464612.1">
    <property type="nucleotide sequence ID" value="NZ_CP046171.1"/>
</dbReference>
<organism evidence="1 2">
    <name type="scientific">Nocardia brasiliensis</name>
    <dbReference type="NCBI Taxonomy" id="37326"/>
    <lineage>
        <taxon>Bacteria</taxon>
        <taxon>Bacillati</taxon>
        <taxon>Actinomycetota</taxon>
        <taxon>Actinomycetes</taxon>
        <taxon>Mycobacteriales</taxon>
        <taxon>Nocardiaceae</taxon>
        <taxon>Nocardia</taxon>
    </lineage>
</organism>
<proteinExistence type="predicted"/>
<dbReference type="EMBL" id="CP046171">
    <property type="protein sequence ID" value="QIS05544.1"/>
    <property type="molecule type" value="Genomic_DNA"/>
</dbReference>
<reference evidence="1 2" key="1">
    <citation type="journal article" date="2019" name="ACS Chem. Biol.">
        <title>Identification and Mobilization of a Cryptic Antibiotic Biosynthesis Gene Locus from a Human-Pathogenic Nocardia Isolate.</title>
        <authorList>
            <person name="Herisse M."/>
            <person name="Ishida K."/>
            <person name="Porter J.L."/>
            <person name="Howden B."/>
            <person name="Hertweck C."/>
            <person name="Stinear T.P."/>
            <person name="Pidot S.J."/>
        </authorList>
    </citation>
    <scope>NUCLEOTIDE SEQUENCE [LARGE SCALE GENOMIC DNA]</scope>
    <source>
        <strain evidence="1 2">AUSMDU00024985</strain>
    </source>
</reference>
<evidence type="ECO:0000313" key="2">
    <source>
        <dbReference type="Proteomes" id="UP000501705"/>
    </source>
</evidence>